<name>M3Z014_MUSPF</name>
<reference evidence="2" key="1">
    <citation type="submission" date="2024-06" db="UniProtKB">
        <authorList>
            <consortium name="Ensembl"/>
        </authorList>
    </citation>
    <scope>IDENTIFICATION</scope>
</reference>
<dbReference type="HOGENOM" id="CLU_1585938_0_0_1"/>
<dbReference type="AlphaFoldDB" id="M3Z014"/>
<dbReference type="EMBL" id="AEYP01026204">
    <property type="status" value="NOT_ANNOTATED_CDS"/>
    <property type="molecule type" value="Genomic_DNA"/>
</dbReference>
<dbReference type="EMBL" id="AEYP01026203">
    <property type="status" value="NOT_ANNOTATED_CDS"/>
    <property type="molecule type" value="Genomic_DNA"/>
</dbReference>
<organism evidence="2">
    <name type="scientific">Mustela putorius furo</name>
    <name type="common">European domestic ferret</name>
    <name type="synonym">Mustela furo</name>
    <dbReference type="NCBI Taxonomy" id="9669"/>
    <lineage>
        <taxon>Eukaryota</taxon>
        <taxon>Metazoa</taxon>
        <taxon>Chordata</taxon>
        <taxon>Craniata</taxon>
        <taxon>Vertebrata</taxon>
        <taxon>Euteleostomi</taxon>
        <taxon>Mammalia</taxon>
        <taxon>Eutheria</taxon>
        <taxon>Laurasiatheria</taxon>
        <taxon>Carnivora</taxon>
        <taxon>Caniformia</taxon>
        <taxon>Musteloidea</taxon>
        <taxon>Mustelidae</taxon>
        <taxon>Mustelinae</taxon>
        <taxon>Mustela</taxon>
    </lineage>
</organism>
<accession>M3Z014</accession>
<dbReference type="Ensembl" id="ENSMPUT00000017176.1">
    <property type="protein sequence ID" value="ENSMPUP00000016925.1"/>
    <property type="gene ID" value="ENSMPUG00000017031.1"/>
</dbReference>
<feature type="compositionally biased region" description="Polar residues" evidence="1">
    <location>
        <begin position="150"/>
        <end position="159"/>
    </location>
</feature>
<feature type="region of interest" description="Disordered" evidence="1">
    <location>
        <begin position="1"/>
        <end position="168"/>
    </location>
</feature>
<feature type="compositionally biased region" description="Basic residues" evidence="1">
    <location>
        <begin position="89"/>
        <end position="101"/>
    </location>
</feature>
<dbReference type="InParanoid" id="M3Z014"/>
<proteinExistence type="predicted"/>
<protein>
    <submittedName>
        <fullName evidence="2">Uncharacterized protein</fullName>
    </submittedName>
</protein>
<sequence length="168" mass="17122">MGGSSGAVISGGPSLGAGGRRSPAEEVVRELPGAGSRERLGGPGSLSREIETAGLVAEVESSTQGNGEAAAAGVRAVKSLGRGLASPARRPHQHRGQHSGRRQYPGVRWPTNPPAPGPATSESAPWTVHWAPSNRCQPTCSRSQHRGQPPATSLATGSEGSVPLEHGH</sequence>
<evidence type="ECO:0000256" key="1">
    <source>
        <dbReference type="SAM" id="MobiDB-lite"/>
    </source>
</evidence>
<evidence type="ECO:0000313" key="2">
    <source>
        <dbReference type="Ensembl" id="ENSMPUP00000016925.1"/>
    </source>
</evidence>